<protein>
    <submittedName>
        <fullName evidence="1">Uncharacterized protein</fullName>
    </submittedName>
</protein>
<gene>
    <name evidence="1" type="ORF">MLD38_028051</name>
</gene>
<keyword evidence="2" id="KW-1185">Reference proteome</keyword>
<dbReference type="EMBL" id="CM042887">
    <property type="protein sequence ID" value="KAI4329695.1"/>
    <property type="molecule type" value="Genomic_DNA"/>
</dbReference>
<name>A0ACB9MZR5_9MYRT</name>
<evidence type="ECO:0000313" key="2">
    <source>
        <dbReference type="Proteomes" id="UP001057402"/>
    </source>
</evidence>
<evidence type="ECO:0000313" key="1">
    <source>
        <dbReference type="EMBL" id="KAI4329695.1"/>
    </source>
</evidence>
<sequence length="212" mass="23263">MSCLNLKFPPARTTWKIFAAKIRRKLRILSPPKKKSVHVAGRSRLHGGVGRRPLFKRKRQRRSPVFIDELFRRPVQDGTVLEHGGEAVPAKYGMSRSIKVVEWPVDVRAAETTGAEAGEGGESTTAAAGDDMWESVAMASPLMQRIDERAAETTGAEAGEGGESTTVAAGDDMWESVAMASPLMQRIDERAEEFIAKFRANMVHQEMVAGDL</sequence>
<comment type="caution">
    <text evidence="1">The sequence shown here is derived from an EMBL/GenBank/DDBJ whole genome shotgun (WGS) entry which is preliminary data.</text>
</comment>
<organism evidence="1 2">
    <name type="scientific">Melastoma candidum</name>
    <dbReference type="NCBI Taxonomy" id="119954"/>
    <lineage>
        <taxon>Eukaryota</taxon>
        <taxon>Viridiplantae</taxon>
        <taxon>Streptophyta</taxon>
        <taxon>Embryophyta</taxon>
        <taxon>Tracheophyta</taxon>
        <taxon>Spermatophyta</taxon>
        <taxon>Magnoliopsida</taxon>
        <taxon>eudicotyledons</taxon>
        <taxon>Gunneridae</taxon>
        <taxon>Pentapetalae</taxon>
        <taxon>rosids</taxon>
        <taxon>malvids</taxon>
        <taxon>Myrtales</taxon>
        <taxon>Melastomataceae</taxon>
        <taxon>Melastomatoideae</taxon>
        <taxon>Melastomateae</taxon>
        <taxon>Melastoma</taxon>
    </lineage>
</organism>
<reference evidence="2" key="1">
    <citation type="journal article" date="2023" name="Front. Plant Sci.">
        <title>Chromosomal-level genome assembly of Melastoma candidum provides insights into trichome evolution.</title>
        <authorList>
            <person name="Zhong Y."/>
            <person name="Wu W."/>
            <person name="Sun C."/>
            <person name="Zou P."/>
            <person name="Liu Y."/>
            <person name="Dai S."/>
            <person name="Zhou R."/>
        </authorList>
    </citation>
    <scope>NUCLEOTIDE SEQUENCE [LARGE SCALE GENOMIC DNA]</scope>
</reference>
<proteinExistence type="predicted"/>
<dbReference type="Proteomes" id="UP001057402">
    <property type="component" value="Chromosome 8"/>
</dbReference>
<accession>A0ACB9MZR5</accession>